<dbReference type="InterPro" id="IPR009000">
    <property type="entry name" value="Transl_B-barrel_sf"/>
</dbReference>
<dbReference type="InterPro" id="IPR005225">
    <property type="entry name" value="Small_GTP-bd"/>
</dbReference>
<dbReference type="CDD" id="cd04170">
    <property type="entry name" value="EF-G_bact"/>
    <property type="match status" value="1"/>
</dbReference>
<dbReference type="GO" id="GO:0005525">
    <property type="term" value="F:GTP binding"/>
    <property type="evidence" value="ECO:0007669"/>
    <property type="project" value="UniProtKB-KW"/>
</dbReference>
<evidence type="ECO:0000256" key="2">
    <source>
        <dbReference type="ARBA" id="ARBA00023134"/>
    </source>
</evidence>
<keyword evidence="1" id="KW-0547">Nucleotide-binding</keyword>
<dbReference type="SUPFAM" id="SSF54980">
    <property type="entry name" value="EF-G C-terminal domain-like"/>
    <property type="match status" value="2"/>
</dbReference>
<dbReference type="InterPro" id="IPR014721">
    <property type="entry name" value="Ribsml_uS5_D2-typ_fold_subgr"/>
</dbReference>
<dbReference type="SMART" id="SM00838">
    <property type="entry name" value="EFG_C"/>
    <property type="match status" value="1"/>
</dbReference>
<dbReference type="EMBL" id="VSSQ01000032">
    <property type="protein sequence ID" value="MPL66564.1"/>
    <property type="molecule type" value="Genomic_DNA"/>
</dbReference>
<dbReference type="Pfam" id="PF00679">
    <property type="entry name" value="EFG_C"/>
    <property type="match status" value="1"/>
</dbReference>
<evidence type="ECO:0000313" key="4">
    <source>
        <dbReference type="EMBL" id="MPL66564.1"/>
    </source>
</evidence>
<keyword evidence="4" id="KW-0648">Protein biosynthesis</keyword>
<evidence type="ECO:0000256" key="1">
    <source>
        <dbReference type="ARBA" id="ARBA00022741"/>
    </source>
</evidence>
<protein>
    <submittedName>
        <fullName evidence="4">Elongation factor G</fullName>
    </submittedName>
</protein>
<dbReference type="CDD" id="cd01434">
    <property type="entry name" value="EFG_mtEFG1_IV"/>
    <property type="match status" value="1"/>
</dbReference>
<dbReference type="InterPro" id="IPR035647">
    <property type="entry name" value="EFG_III/V"/>
</dbReference>
<dbReference type="FunFam" id="3.30.230.10:FF:000003">
    <property type="entry name" value="Elongation factor G"/>
    <property type="match status" value="1"/>
</dbReference>
<dbReference type="InterPro" id="IPR000795">
    <property type="entry name" value="T_Tr_GTP-bd_dom"/>
</dbReference>
<dbReference type="Gene3D" id="3.30.230.10">
    <property type="match status" value="1"/>
</dbReference>
<dbReference type="InterPro" id="IPR035649">
    <property type="entry name" value="EFG_V"/>
</dbReference>
<organism evidence="4">
    <name type="scientific">bioreactor metagenome</name>
    <dbReference type="NCBI Taxonomy" id="1076179"/>
    <lineage>
        <taxon>unclassified sequences</taxon>
        <taxon>metagenomes</taxon>
        <taxon>ecological metagenomes</taxon>
    </lineage>
</organism>
<dbReference type="NCBIfam" id="NF009381">
    <property type="entry name" value="PRK12740.1-5"/>
    <property type="match status" value="1"/>
</dbReference>
<dbReference type="FunFam" id="3.30.70.240:FF:000001">
    <property type="entry name" value="Elongation factor G"/>
    <property type="match status" value="1"/>
</dbReference>
<accession>A0A644TI59</accession>
<dbReference type="InterPro" id="IPR000640">
    <property type="entry name" value="EFG_V-like"/>
</dbReference>
<dbReference type="InterPro" id="IPR005517">
    <property type="entry name" value="Transl_elong_EFG/EF2_IV"/>
</dbReference>
<evidence type="ECO:0000259" key="3">
    <source>
        <dbReference type="PROSITE" id="PS51722"/>
    </source>
</evidence>
<dbReference type="InterPro" id="IPR027417">
    <property type="entry name" value="P-loop_NTPase"/>
</dbReference>
<dbReference type="InterPro" id="IPR041095">
    <property type="entry name" value="EFG_II"/>
</dbReference>
<dbReference type="GO" id="GO:0003924">
    <property type="term" value="F:GTPase activity"/>
    <property type="evidence" value="ECO:0007669"/>
    <property type="project" value="InterPro"/>
</dbReference>
<dbReference type="Pfam" id="PF00009">
    <property type="entry name" value="GTP_EFTU"/>
    <property type="match status" value="1"/>
</dbReference>
<keyword evidence="2" id="KW-0342">GTP-binding</keyword>
<dbReference type="CDD" id="cd03713">
    <property type="entry name" value="EFG_mtEFG_C"/>
    <property type="match status" value="1"/>
</dbReference>
<dbReference type="Gene3D" id="2.40.30.10">
    <property type="entry name" value="Translation factors"/>
    <property type="match status" value="1"/>
</dbReference>
<dbReference type="Pfam" id="PF14492">
    <property type="entry name" value="EFG_III"/>
    <property type="match status" value="1"/>
</dbReference>
<dbReference type="AlphaFoldDB" id="A0A644TI59"/>
<gene>
    <name evidence="4" type="primary">fusA_11</name>
    <name evidence="4" type="ORF">SDC9_12250</name>
</gene>
<reference evidence="4" key="1">
    <citation type="submission" date="2019-08" db="EMBL/GenBank/DDBJ databases">
        <authorList>
            <person name="Kucharzyk K."/>
            <person name="Murdoch R.W."/>
            <person name="Higgins S."/>
            <person name="Loffler F."/>
        </authorList>
    </citation>
    <scope>NUCLEOTIDE SEQUENCE</scope>
</reference>
<dbReference type="PANTHER" id="PTHR43261:SF6">
    <property type="entry name" value="ELONGATION FACTOR G-LIKE PROTEIN"/>
    <property type="match status" value="1"/>
</dbReference>
<dbReference type="PANTHER" id="PTHR43261">
    <property type="entry name" value="TRANSLATION ELONGATION FACTOR G-RELATED"/>
    <property type="match status" value="1"/>
</dbReference>
<dbReference type="Gene3D" id="3.30.70.870">
    <property type="entry name" value="Elongation Factor G (Translational Gtpase), domain 3"/>
    <property type="match status" value="1"/>
</dbReference>
<dbReference type="Pfam" id="PF22042">
    <property type="entry name" value="EF-G_D2"/>
    <property type="match status" value="1"/>
</dbReference>
<feature type="domain" description="Tr-type G" evidence="3">
    <location>
        <begin position="6"/>
        <end position="280"/>
    </location>
</feature>
<dbReference type="Pfam" id="PF03764">
    <property type="entry name" value="EFG_IV"/>
    <property type="match status" value="1"/>
</dbReference>
<proteinExistence type="predicted"/>
<dbReference type="GO" id="GO:0003746">
    <property type="term" value="F:translation elongation factor activity"/>
    <property type="evidence" value="ECO:0007669"/>
    <property type="project" value="UniProtKB-KW"/>
</dbReference>
<dbReference type="InterPro" id="IPR020568">
    <property type="entry name" value="Ribosomal_Su5_D2-typ_SF"/>
</dbReference>
<dbReference type="InterPro" id="IPR053905">
    <property type="entry name" value="EF-G-like_DII"/>
</dbReference>
<sequence length="698" mass="75512">MSFATDQIRNIAIAGHGSTGKTTLLEHILFQGGSIAKPETIESGKTVSDYNEEEISRKISVRSTLTHCLLGENKINFIDTPGSSDFVGEVILAFRACESALMLIDAKTGVQIETIKLWRNLDSRRKPRMVFVTRMDEERASYATALADIKEKFKISAVPVTIPMGEGPAFNGVIDVINRKAYVKPASGETKEVPSEIPAEFNDAVESARTQLFEAAAEGDDELMEKYLLEGELNQEDMLKGLKEALASAKIVPAFAGSGLKNSGSAALLDFVIALAPSPLALASETVKDAEGNDVEVSVDPSKPAAAIVIKTQIDQFSGRLSFVKVITGGLGPDLEVVNVRDGKKEKLSKLYTAQGKKIVDSATLPAGDIGIIAKSASLKTNDTISAMEKPFAFNPLKLPTPVHLIAISATNKKEEDKLNELLYKAAEEDLTFQVAYNTETKETVIAGMGELQINMILEKIKNQAKILAETRIPRVAYRETITKKSGAEYTHKKQTGGHGQYARVVFEVEPLERGTGYEFENKLFGQSVSRGFLPGIEKGIKQAMESGVVAGYPVVDVKTAITDGKEHPVDSSEMAFKIASRGAFREATKTANPVLLEPIMNLTVFVEEKNLGDVMSDLSGRRGRISGQNPIGGGIIQVDAQAPQAELLRYAIDLRSMTSGTGSFEVEFSHYSPITGKIAEDVIKAAQAFRTAEAEEE</sequence>
<dbReference type="NCBIfam" id="NF009891">
    <property type="entry name" value="PRK13351.1-1"/>
    <property type="match status" value="1"/>
</dbReference>
<dbReference type="NCBIfam" id="TIGR00231">
    <property type="entry name" value="small_GTP"/>
    <property type="match status" value="1"/>
</dbReference>
<keyword evidence="4" id="KW-0251">Elongation factor</keyword>
<comment type="caution">
    <text evidence="4">The sequence shown here is derived from an EMBL/GenBank/DDBJ whole genome shotgun (WGS) entry which is preliminary data.</text>
</comment>
<dbReference type="PROSITE" id="PS51722">
    <property type="entry name" value="G_TR_2"/>
    <property type="match status" value="1"/>
</dbReference>
<dbReference type="SUPFAM" id="SSF54211">
    <property type="entry name" value="Ribosomal protein S5 domain 2-like"/>
    <property type="match status" value="1"/>
</dbReference>
<dbReference type="GO" id="GO:0032790">
    <property type="term" value="P:ribosome disassembly"/>
    <property type="evidence" value="ECO:0007669"/>
    <property type="project" value="TreeGrafter"/>
</dbReference>
<name>A0A644TI59_9ZZZZ</name>
<dbReference type="SUPFAM" id="SSF52540">
    <property type="entry name" value="P-loop containing nucleoside triphosphate hydrolases"/>
    <property type="match status" value="1"/>
</dbReference>
<dbReference type="SUPFAM" id="SSF50447">
    <property type="entry name" value="Translation proteins"/>
    <property type="match status" value="1"/>
</dbReference>
<dbReference type="InterPro" id="IPR047872">
    <property type="entry name" value="EFG_IV"/>
</dbReference>
<dbReference type="Gene3D" id="3.30.70.240">
    <property type="match status" value="1"/>
</dbReference>
<dbReference type="SMART" id="SM00889">
    <property type="entry name" value="EFG_IV"/>
    <property type="match status" value="1"/>
</dbReference>
<dbReference type="Gene3D" id="3.40.50.300">
    <property type="entry name" value="P-loop containing nucleotide triphosphate hydrolases"/>
    <property type="match status" value="1"/>
</dbReference>